<evidence type="ECO:0000313" key="3">
    <source>
        <dbReference type="Proteomes" id="UP000553632"/>
    </source>
</evidence>
<gene>
    <name evidence="2" type="ORF">FOZ63_011176</name>
</gene>
<comment type="caution">
    <text evidence="2">The sequence shown here is derived from an EMBL/GenBank/DDBJ whole genome shotgun (WGS) entry which is preliminary data.</text>
</comment>
<keyword evidence="3" id="KW-1185">Reference proteome</keyword>
<feature type="chain" id="PRO_5029843806" description="GTP-binding protein 10" evidence="1">
    <location>
        <begin position="21"/>
        <end position="272"/>
    </location>
</feature>
<evidence type="ECO:0000313" key="2">
    <source>
        <dbReference type="EMBL" id="KAF4708161.1"/>
    </source>
</evidence>
<dbReference type="Proteomes" id="UP000553632">
    <property type="component" value="Unassembled WGS sequence"/>
</dbReference>
<keyword evidence="1" id="KW-0732">Signal</keyword>
<accession>A0A7J6QJ74</accession>
<dbReference type="AlphaFoldDB" id="A0A7J6QJ74"/>
<evidence type="ECO:0008006" key="4">
    <source>
        <dbReference type="Google" id="ProtNLM"/>
    </source>
</evidence>
<organism evidence="2 3">
    <name type="scientific">Perkinsus olseni</name>
    <name type="common">Perkinsus atlanticus</name>
    <dbReference type="NCBI Taxonomy" id="32597"/>
    <lineage>
        <taxon>Eukaryota</taxon>
        <taxon>Sar</taxon>
        <taxon>Alveolata</taxon>
        <taxon>Perkinsozoa</taxon>
        <taxon>Perkinsea</taxon>
        <taxon>Perkinsida</taxon>
        <taxon>Perkinsidae</taxon>
        <taxon>Perkinsus</taxon>
    </lineage>
</organism>
<evidence type="ECO:0000256" key="1">
    <source>
        <dbReference type="SAM" id="SignalP"/>
    </source>
</evidence>
<dbReference type="EMBL" id="JABANO010032677">
    <property type="protein sequence ID" value="KAF4708161.1"/>
    <property type="molecule type" value="Genomic_DNA"/>
</dbReference>
<name>A0A7J6QJ74_PEROL</name>
<protein>
    <recommendedName>
        <fullName evidence="4">GTP-binding protein 10</fullName>
    </recommendedName>
</protein>
<proteinExistence type="predicted"/>
<sequence length="272" mass="29905">MMNPISVCLIVTQLLVITTSQLSGRFARDLSDRVSENATVIYDVDRDGDVRLTVELRNGRSERPSRSSRGQPFPLTGGQTELFNGFIPFFNYSINFGRNPSRGRRGFLRPVRRLIPSARLQEGDLTSVAFSDSTFGLGARIQGRSLGFTWETLPLSPGEFRFRQTTDDLHEVTFRVESDGRAEIQASCRGSGIIRGVFGLGGLTGRPLRYAVQSVGGSSIEGFRSRLGELCGTTARTAPFGLLLFADANTMYVSYAIPGRDQILLPLDRVAN</sequence>
<feature type="signal peptide" evidence="1">
    <location>
        <begin position="1"/>
        <end position="20"/>
    </location>
</feature>
<reference evidence="2 3" key="1">
    <citation type="submission" date="2020-04" db="EMBL/GenBank/DDBJ databases">
        <title>Perkinsus olseni comparative genomics.</title>
        <authorList>
            <person name="Bogema D.R."/>
        </authorList>
    </citation>
    <scope>NUCLEOTIDE SEQUENCE [LARGE SCALE GENOMIC DNA]</scope>
    <source>
        <strain evidence="2 3">ATCC PRA-207</strain>
    </source>
</reference>